<feature type="compositionally biased region" description="Low complexity" evidence="1">
    <location>
        <begin position="128"/>
        <end position="142"/>
    </location>
</feature>
<keyword evidence="2" id="KW-0732">Signal</keyword>
<dbReference type="OrthoDB" id="10064952at2759"/>
<feature type="compositionally biased region" description="Low complexity" evidence="1">
    <location>
        <begin position="105"/>
        <end position="118"/>
    </location>
</feature>
<comment type="caution">
    <text evidence="3">The sequence shown here is derived from an EMBL/GenBank/DDBJ whole genome shotgun (WGS) entry which is preliminary data.</text>
</comment>
<organism evidence="3 4">
    <name type="scientific">Ramazzottius varieornatus</name>
    <name type="common">Water bear</name>
    <name type="synonym">Tardigrade</name>
    <dbReference type="NCBI Taxonomy" id="947166"/>
    <lineage>
        <taxon>Eukaryota</taxon>
        <taxon>Metazoa</taxon>
        <taxon>Ecdysozoa</taxon>
        <taxon>Tardigrada</taxon>
        <taxon>Eutardigrada</taxon>
        <taxon>Parachela</taxon>
        <taxon>Hypsibioidea</taxon>
        <taxon>Ramazzottiidae</taxon>
        <taxon>Ramazzottius</taxon>
    </lineage>
</organism>
<accession>A0A1D1UL00</accession>
<dbReference type="InterPro" id="IPR036375">
    <property type="entry name" value="Hemopexin-like_dom_sf"/>
</dbReference>
<feature type="compositionally biased region" description="Pro residues" evidence="1">
    <location>
        <begin position="34"/>
        <end position="45"/>
    </location>
</feature>
<dbReference type="Gene3D" id="2.110.10.10">
    <property type="entry name" value="Hemopexin-like domain"/>
    <property type="match status" value="1"/>
</dbReference>
<dbReference type="EMBL" id="BDGG01000001">
    <property type="protein sequence ID" value="GAU90396.1"/>
    <property type="molecule type" value="Genomic_DNA"/>
</dbReference>
<feature type="chain" id="PRO_5008897342" evidence="2">
    <location>
        <begin position="24"/>
        <end position="399"/>
    </location>
</feature>
<proteinExistence type="predicted"/>
<reference evidence="3 4" key="1">
    <citation type="journal article" date="2016" name="Nat. Commun.">
        <title>Extremotolerant tardigrade genome and improved radiotolerance of human cultured cells by tardigrade-unique protein.</title>
        <authorList>
            <person name="Hashimoto T."/>
            <person name="Horikawa D.D."/>
            <person name="Saito Y."/>
            <person name="Kuwahara H."/>
            <person name="Kozuka-Hata H."/>
            <person name="Shin-I T."/>
            <person name="Minakuchi Y."/>
            <person name="Ohishi K."/>
            <person name="Motoyama A."/>
            <person name="Aizu T."/>
            <person name="Enomoto A."/>
            <person name="Kondo K."/>
            <person name="Tanaka S."/>
            <person name="Hara Y."/>
            <person name="Koshikawa S."/>
            <person name="Sagara H."/>
            <person name="Miura T."/>
            <person name="Yokobori S."/>
            <person name="Miyagawa K."/>
            <person name="Suzuki Y."/>
            <person name="Kubo T."/>
            <person name="Oyama M."/>
            <person name="Kohara Y."/>
            <person name="Fujiyama A."/>
            <person name="Arakawa K."/>
            <person name="Katayama T."/>
            <person name="Toyoda A."/>
            <person name="Kunieda T."/>
        </authorList>
    </citation>
    <scope>NUCLEOTIDE SEQUENCE [LARGE SCALE GENOMIC DNA]</scope>
    <source>
        <strain evidence="3 4">YOKOZUNA-1</strain>
    </source>
</reference>
<gene>
    <name evidence="3" type="primary">RvY_02816-1</name>
    <name evidence="3" type="synonym">RvY_02816.1</name>
    <name evidence="3" type="ORF">RvY_02816</name>
</gene>
<name>A0A1D1UL00_RAMVA</name>
<protein>
    <submittedName>
        <fullName evidence="3">Uncharacterized protein</fullName>
    </submittedName>
</protein>
<feature type="signal peptide" evidence="2">
    <location>
        <begin position="1"/>
        <end position="23"/>
    </location>
</feature>
<feature type="region of interest" description="Disordered" evidence="1">
    <location>
        <begin position="105"/>
        <end position="157"/>
    </location>
</feature>
<sequence>MMFTFPILIALSSFTLAWSVAQAFEVPSHSSMRPPTPPAPPPKSPPSFQEAKKILAEAITTLKPAQLRDGLLRSAEGGFMGSAEGIGGLLAQLLKLEALMAALSPPAASPPASGSGAAPPAPPPAAGTPPAGGTPPAAGSPPAGAPPPAGGSPPDLSKLLSLMALSGGFGSGDDADEMALGYDDRNTVNCTSDGITRGICDSHNSINNLITFPDHVLAVGAEDVFKVAADGTPIDAFGDPKFYVFQKLNGTPTASLQIEHLFYVFFGTEVALLNNQTSATFHQRLPVRDLFFKVDRPVIGAFRFNDHTLTIFYETHFVFYQPLMNPPIDPRFSPQPNSVIPNGPDKIDGALQINGTNFLYRQGWLYEIAKNEMVVVAKRPLRKSRGDSGWIKCGQQSCN</sequence>
<dbReference type="Proteomes" id="UP000186922">
    <property type="component" value="Unassembled WGS sequence"/>
</dbReference>
<feature type="region of interest" description="Disordered" evidence="1">
    <location>
        <begin position="28"/>
        <end position="48"/>
    </location>
</feature>
<evidence type="ECO:0000313" key="4">
    <source>
        <dbReference type="Proteomes" id="UP000186922"/>
    </source>
</evidence>
<keyword evidence="4" id="KW-1185">Reference proteome</keyword>
<evidence type="ECO:0000256" key="2">
    <source>
        <dbReference type="SAM" id="SignalP"/>
    </source>
</evidence>
<dbReference type="SUPFAM" id="SSF50923">
    <property type="entry name" value="Hemopexin-like domain"/>
    <property type="match status" value="1"/>
</dbReference>
<dbReference type="AlphaFoldDB" id="A0A1D1UL00"/>
<evidence type="ECO:0000313" key="3">
    <source>
        <dbReference type="EMBL" id="GAU90396.1"/>
    </source>
</evidence>
<evidence type="ECO:0000256" key="1">
    <source>
        <dbReference type="SAM" id="MobiDB-lite"/>
    </source>
</evidence>